<organism evidence="2 3">
    <name type="scientific">candidate division WWE3 bacterium GW2011_GWF1_42_14</name>
    <dbReference type="NCBI Taxonomy" id="1619138"/>
    <lineage>
        <taxon>Bacteria</taxon>
        <taxon>Katanobacteria</taxon>
    </lineage>
</organism>
<feature type="chain" id="PRO_5002535464" evidence="1">
    <location>
        <begin position="23"/>
        <end position="155"/>
    </location>
</feature>
<proteinExistence type="predicted"/>
<keyword evidence="1" id="KW-0732">Signal</keyword>
<evidence type="ECO:0000313" key="3">
    <source>
        <dbReference type="Proteomes" id="UP000033847"/>
    </source>
</evidence>
<dbReference type="Proteomes" id="UP000033847">
    <property type="component" value="Unassembled WGS sequence"/>
</dbReference>
<accession>A0A0G0YMT4</accession>
<sequence length="155" mass="17238">MKTKTVSFFVAVVMAFSVFAPAFGDYVGSVSVLPDASWSTEETFDFVDTVVFPVFRDPLYYPGSDVKMGTFAILSTCTGGCDLWVAHVVDVDSISPDYMCAWVYRYGMEQDFGRHRRTNDGGVVEVMTRGEYITGLRSFLADGIAPDCPQFLEDR</sequence>
<gene>
    <name evidence="2" type="ORF">UV00_C0010G0011</name>
</gene>
<evidence type="ECO:0000313" key="2">
    <source>
        <dbReference type="EMBL" id="KKS37939.1"/>
    </source>
</evidence>
<name>A0A0G0YMT4_UNCKA</name>
<dbReference type="EMBL" id="LCCU01000010">
    <property type="protein sequence ID" value="KKS37939.1"/>
    <property type="molecule type" value="Genomic_DNA"/>
</dbReference>
<reference evidence="2 3" key="1">
    <citation type="journal article" date="2015" name="Nature">
        <title>rRNA introns, odd ribosomes, and small enigmatic genomes across a large radiation of phyla.</title>
        <authorList>
            <person name="Brown C.T."/>
            <person name="Hug L.A."/>
            <person name="Thomas B.C."/>
            <person name="Sharon I."/>
            <person name="Castelle C.J."/>
            <person name="Singh A."/>
            <person name="Wilkins M.J."/>
            <person name="Williams K.H."/>
            <person name="Banfield J.F."/>
        </authorList>
    </citation>
    <scope>NUCLEOTIDE SEQUENCE [LARGE SCALE GENOMIC DNA]</scope>
</reference>
<evidence type="ECO:0000256" key="1">
    <source>
        <dbReference type="SAM" id="SignalP"/>
    </source>
</evidence>
<protein>
    <submittedName>
        <fullName evidence="2">Uncharacterized protein</fullName>
    </submittedName>
</protein>
<feature type="signal peptide" evidence="1">
    <location>
        <begin position="1"/>
        <end position="22"/>
    </location>
</feature>
<dbReference type="AlphaFoldDB" id="A0A0G0YMT4"/>
<comment type="caution">
    <text evidence="2">The sequence shown here is derived from an EMBL/GenBank/DDBJ whole genome shotgun (WGS) entry which is preliminary data.</text>
</comment>